<proteinExistence type="predicted"/>
<dbReference type="SMART" id="SM00028">
    <property type="entry name" value="TPR"/>
    <property type="match status" value="4"/>
</dbReference>
<feature type="repeat" description="TPR" evidence="3">
    <location>
        <begin position="128"/>
        <end position="161"/>
    </location>
</feature>
<dbReference type="Gene3D" id="1.25.40.10">
    <property type="entry name" value="Tetratricopeptide repeat domain"/>
    <property type="match status" value="2"/>
</dbReference>
<feature type="repeat" description="TPR" evidence="3">
    <location>
        <begin position="94"/>
        <end position="127"/>
    </location>
</feature>
<dbReference type="PROSITE" id="PS50293">
    <property type="entry name" value="TPR_REGION"/>
    <property type="match status" value="3"/>
</dbReference>
<dbReference type="InterPro" id="IPR019734">
    <property type="entry name" value="TPR_rpt"/>
</dbReference>
<protein>
    <submittedName>
        <fullName evidence="4">Uncharacterized protein</fullName>
    </submittedName>
</protein>
<dbReference type="PANTHER" id="PTHR44858:SF1">
    <property type="entry name" value="UDP-N-ACETYLGLUCOSAMINE--PEPTIDE N-ACETYLGLUCOSAMINYLTRANSFERASE SPINDLY-RELATED"/>
    <property type="match status" value="1"/>
</dbReference>
<dbReference type="PANTHER" id="PTHR44858">
    <property type="entry name" value="TETRATRICOPEPTIDE REPEAT PROTEIN 6"/>
    <property type="match status" value="1"/>
</dbReference>
<dbReference type="InterPro" id="IPR011990">
    <property type="entry name" value="TPR-like_helical_dom_sf"/>
</dbReference>
<dbReference type="Pfam" id="PF13414">
    <property type="entry name" value="TPR_11"/>
    <property type="match status" value="2"/>
</dbReference>
<dbReference type="PROSITE" id="PS50005">
    <property type="entry name" value="TPR"/>
    <property type="match status" value="4"/>
</dbReference>
<dbReference type="AlphaFoldDB" id="A0A1E3X631"/>
<feature type="repeat" description="TPR" evidence="3">
    <location>
        <begin position="162"/>
        <end position="195"/>
    </location>
</feature>
<evidence type="ECO:0000313" key="4">
    <source>
        <dbReference type="EMBL" id="ODS31123.1"/>
    </source>
</evidence>
<dbReference type="Proteomes" id="UP000094056">
    <property type="component" value="Unassembled WGS sequence"/>
</dbReference>
<organism evidence="4 5">
    <name type="scientific">Candidatus Scalindua rubra</name>
    <dbReference type="NCBI Taxonomy" id="1872076"/>
    <lineage>
        <taxon>Bacteria</taxon>
        <taxon>Pseudomonadati</taxon>
        <taxon>Planctomycetota</taxon>
        <taxon>Candidatus Brocadiia</taxon>
        <taxon>Candidatus Brocadiales</taxon>
        <taxon>Candidatus Scalinduaceae</taxon>
        <taxon>Candidatus Scalindua</taxon>
    </lineage>
</organism>
<name>A0A1E3X631_9BACT</name>
<dbReference type="Pfam" id="PF00515">
    <property type="entry name" value="TPR_1"/>
    <property type="match status" value="1"/>
</dbReference>
<evidence type="ECO:0000256" key="1">
    <source>
        <dbReference type="ARBA" id="ARBA00022737"/>
    </source>
</evidence>
<keyword evidence="2 3" id="KW-0802">TPR repeat</keyword>
<accession>A0A1E3X631</accession>
<evidence type="ECO:0000256" key="3">
    <source>
        <dbReference type="PROSITE-ProRule" id="PRU00339"/>
    </source>
</evidence>
<dbReference type="EMBL" id="MAYW01000142">
    <property type="protein sequence ID" value="ODS31123.1"/>
    <property type="molecule type" value="Genomic_DNA"/>
</dbReference>
<dbReference type="PROSITE" id="PS51257">
    <property type="entry name" value="PROKAR_LIPOPROTEIN"/>
    <property type="match status" value="1"/>
</dbReference>
<feature type="repeat" description="TPR" evidence="3">
    <location>
        <begin position="60"/>
        <end position="93"/>
    </location>
</feature>
<dbReference type="SUPFAM" id="SSF48452">
    <property type="entry name" value="TPR-like"/>
    <property type="match status" value="1"/>
</dbReference>
<reference evidence="4 5" key="1">
    <citation type="submission" date="2016-07" db="EMBL/GenBank/DDBJ databases">
        <title>Draft genome of Scalindua rubra, obtained from a brine-seawater interface in the Red Sea, sheds light on salt adaptation in anammox bacteria.</title>
        <authorList>
            <person name="Speth D.R."/>
            <person name="Lagkouvardos I."/>
            <person name="Wang Y."/>
            <person name="Qian P.-Y."/>
            <person name="Dutilh B.E."/>
            <person name="Jetten M.S."/>
        </authorList>
    </citation>
    <scope>NUCLEOTIDE SEQUENCE [LARGE SCALE GENOMIC DNA]</scope>
    <source>
        <strain evidence="4">BSI-1</strain>
    </source>
</reference>
<evidence type="ECO:0000256" key="2">
    <source>
        <dbReference type="ARBA" id="ARBA00022803"/>
    </source>
</evidence>
<sequence length="242" mass="27061">MKNICKLRSYNSLFCLIIFASLIIYGCGKEELPEVAVVPEEATKVEEKPIEKLPALGNDAEGYFNFGVETIKFGKFDLAIQAWEKAIQIDPTMVKAYNYMGRAYYTQGMMDGAISAYKKTVELEPANPETYINLGIAYRYNEEFDAAINELNKAIELNPLSALAYDEIGMALLKMQKNDEAIAAYKNAAAIDPEFPQPHNHLGVVYLMKGMSKEASAEFELYEKLMANKRAKQAKIMGGTPH</sequence>
<dbReference type="InterPro" id="IPR050498">
    <property type="entry name" value="Ycf3"/>
</dbReference>
<evidence type="ECO:0000313" key="5">
    <source>
        <dbReference type="Proteomes" id="UP000094056"/>
    </source>
</evidence>
<keyword evidence="1" id="KW-0677">Repeat</keyword>
<gene>
    <name evidence="4" type="ORF">SCARUB_03769</name>
</gene>
<comment type="caution">
    <text evidence="4">The sequence shown here is derived from an EMBL/GenBank/DDBJ whole genome shotgun (WGS) entry which is preliminary data.</text>
</comment>